<reference evidence="2 3" key="1">
    <citation type="submission" date="2019-03" db="EMBL/GenBank/DDBJ databases">
        <title>Single cell metagenomics reveals metabolic interactions within the superorganism composed of flagellate Streblomastix strix and complex community of Bacteroidetes bacteria on its surface.</title>
        <authorList>
            <person name="Treitli S.C."/>
            <person name="Kolisko M."/>
            <person name="Husnik F."/>
            <person name="Keeling P."/>
            <person name="Hampl V."/>
        </authorList>
    </citation>
    <scope>NUCLEOTIDE SEQUENCE [LARGE SCALE GENOMIC DNA]</scope>
    <source>
        <strain evidence="2">ST1C</strain>
    </source>
</reference>
<dbReference type="EMBL" id="SNRW01009875">
    <property type="protein sequence ID" value="KAA6377373.1"/>
    <property type="molecule type" value="Genomic_DNA"/>
</dbReference>
<feature type="transmembrane region" description="Helical" evidence="1">
    <location>
        <begin position="50"/>
        <end position="69"/>
    </location>
</feature>
<feature type="transmembrane region" description="Helical" evidence="1">
    <location>
        <begin position="191"/>
        <end position="211"/>
    </location>
</feature>
<feature type="transmembrane region" description="Helical" evidence="1">
    <location>
        <begin position="105"/>
        <end position="128"/>
    </location>
</feature>
<organism evidence="2 3">
    <name type="scientific">Streblomastix strix</name>
    <dbReference type="NCBI Taxonomy" id="222440"/>
    <lineage>
        <taxon>Eukaryota</taxon>
        <taxon>Metamonada</taxon>
        <taxon>Preaxostyla</taxon>
        <taxon>Oxymonadida</taxon>
        <taxon>Streblomastigidae</taxon>
        <taxon>Streblomastix</taxon>
    </lineage>
</organism>
<gene>
    <name evidence="2" type="ORF">EZS28_027100</name>
</gene>
<keyword evidence="1" id="KW-0812">Transmembrane</keyword>
<keyword evidence="1" id="KW-1133">Transmembrane helix</keyword>
<dbReference type="AlphaFoldDB" id="A0A5J4V4B1"/>
<comment type="caution">
    <text evidence="2">The sequence shown here is derived from an EMBL/GenBank/DDBJ whole genome shotgun (WGS) entry which is preliminary data.</text>
</comment>
<proteinExistence type="predicted"/>
<feature type="non-terminal residue" evidence="2">
    <location>
        <position position="234"/>
    </location>
</feature>
<evidence type="ECO:0000313" key="3">
    <source>
        <dbReference type="Proteomes" id="UP000324800"/>
    </source>
</evidence>
<evidence type="ECO:0000313" key="2">
    <source>
        <dbReference type="EMBL" id="KAA6377373.1"/>
    </source>
</evidence>
<name>A0A5J4V4B1_9EUKA</name>
<accession>A0A5J4V4B1</accession>
<evidence type="ECO:0000256" key="1">
    <source>
        <dbReference type="SAM" id="Phobius"/>
    </source>
</evidence>
<protein>
    <submittedName>
        <fullName evidence="2">Uncharacterized protein</fullName>
    </submittedName>
</protein>
<dbReference type="OrthoDB" id="10618161at2759"/>
<sequence length="234" mass="26813">MADKLSNKSEDKSISSTTSHSGSALSVIRFNPLDEVIFAMLYSYHKEDRFPQAFWIFNLVFNTLNYIGLTIRWQRWPVADVIYQPIMNFFSWIDFTFAWSSDTLLMMMAIVFCVITIVAFLGIIISTMLNKAEKQVPPQFSYLVNLLGMLMTYPFYQPGINAFIGNYQCYGIVEGNPLTAVKISCNVSYRLIFTIICTIIMALYLVAAGLIRMFVFTHDLKHGDLWTAQDGMFQ</sequence>
<keyword evidence="1" id="KW-0472">Membrane</keyword>
<dbReference type="Proteomes" id="UP000324800">
    <property type="component" value="Unassembled WGS sequence"/>
</dbReference>